<dbReference type="InterPro" id="IPR043504">
    <property type="entry name" value="Peptidase_S1_PA_chymotrypsin"/>
</dbReference>
<dbReference type="Proteomes" id="UP000321720">
    <property type="component" value="Unassembled WGS sequence"/>
</dbReference>
<dbReference type="RefSeq" id="WP_146842743.1">
    <property type="nucleotide sequence ID" value="NZ_BJWG01000007.1"/>
</dbReference>
<evidence type="ECO:0000313" key="1">
    <source>
        <dbReference type="EMBL" id="GEL95079.1"/>
    </source>
</evidence>
<dbReference type="Gene3D" id="2.40.10.10">
    <property type="entry name" value="Trypsin-like serine proteases"/>
    <property type="match status" value="1"/>
</dbReference>
<dbReference type="InterPro" id="IPR009003">
    <property type="entry name" value="Peptidase_S1_PA"/>
</dbReference>
<sequence>MPADDEVERPRGRRRGLAIGAAFAVGATVVGPTAAAEAAVVTAPTLGSGPRSAPSWPGLAAADSSGGVLEVEAAGSSGPVRGTALAMTADGIAVAPLHLVDGASSIHVTDPSSGLRSPASVLVSDPRADVAVLRIETTGLLEPATLVSRVEDA</sequence>
<protein>
    <submittedName>
        <fullName evidence="1">Uncharacterized protein</fullName>
    </submittedName>
</protein>
<gene>
    <name evidence="1" type="ORF">CCO02nite_17370</name>
</gene>
<dbReference type="EMBL" id="BJWG01000007">
    <property type="protein sequence ID" value="GEL95079.1"/>
    <property type="molecule type" value="Genomic_DNA"/>
</dbReference>
<organism evidence="1 2">
    <name type="scientific">Cellulomonas composti</name>
    <dbReference type="NCBI Taxonomy" id="266130"/>
    <lineage>
        <taxon>Bacteria</taxon>
        <taxon>Bacillati</taxon>
        <taxon>Actinomycetota</taxon>
        <taxon>Actinomycetes</taxon>
        <taxon>Micrococcales</taxon>
        <taxon>Cellulomonadaceae</taxon>
        <taxon>Cellulomonas</taxon>
    </lineage>
</organism>
<proteinExistence type="predicted"/>
<evidence type="ECO:0000313" key="2">
    <source>
        <dbReference type="Proteomes" id="UP000321720"/>
    </source>
</evidence>
<dbReference type="SUPFAM" id="SSF50494">
    <property type="entry name" value="Trypsin-like serine proteases"/>
    <property type="match status" value="1"/>
</dbReference>
<dbReference type="AlphaFoldDB" id="A0A511JBA8"/>
<dbReference type="OrthoDB" id="4829522at2"/>
<accession>A0A511JBA8</accession>
<comment type="caution">
    <text evidence="1">The sequence shown here is derived from an EMBL/GenBank/DDBJ whole genome shotgun (WGS) entry which is preliminary data.</text>
</comment>
<reference evidence="1 2" key="1">
    <citation type="submission" date="2019-07" db="EMBL/GenBank/DDBJ databases">
        <title>Whole genome shotgun sequence of Cellulomonas composti NBRC 100758.</title>
        <authorList>
            <person name="Hosoyama A."/>
            <person name="Uohara A."/>
            <person name="Ohji S."/>
            <person name="Ichikawa N."/>
        </authorList>
    </citation>
    <scope>NUCLEOTIDE SEQUENCE [LARGE SCALE GENOMIC DNA]</scope>
    <source>
        <strain evidence="1 2">NBRC 100758</strain>
    </source>
</reference>
<name>A0A511JBA8_9CELL</name>
<keyword evidence="2" id="KW-1185">Reference proteome</keyword>